<dbReference type="InterPro" id="IPR050951">
    <property type="entry name" value="Retrovirus_Pol_polyprotein"/>
</dbReference>
<dbReference type="InterPro" id="IPR012337">
    <property type="entry name" value="RNaseH-like_sf"/>
</dbReference>
<dbReference type="CDD" id="cd09274">
    <property type="entry name" value="RNase_HI_RT_Ty3"/>
    <property type="match status" value="1"/>
</dbReference>
<dbReference type="FunFam" id="1.10.340.70:FF:000001">
    <property type="entry name" value="Retrovirus-related Pol polyprotein from transposon gypsy-like Protein"/>
    <property type="match status" value="1"/>
</dbReference>
<evidence type="ECO:0000313" key="8">
    <source>
        <dbReference type="EMBL" id="WVZ84538.1"/>
    </source>
</evidence>
<dbReference type="PANTHER" id="PTHR37984">
    <property type="entry name" value="PROTEIN CBG26694"/>
    <property type="match status" value="1"/>
</dbReference>
<keyword evidence="3" id="KW-0540">Nuclease</keyword>
<dbReference type="GO" id="GO:0016787">
    <property type="term" value="F:hydrolase activity"/>
    <property type="evidence" value="ECO:0007669"/>
    <property type="project" value="UniProtKB-KW"/>
</dbReference>
<dbReference type="EMBL" id="CP144751">
    <property type="protein sequence ID" value="WVZ84538.1"/>
    <property type="molecule type" value="Genomic_DNA"/>
</dbReference>
<keyword evidence="9" id="KW-1185">Reference proteome</keyword>
<proteinExistence type="predicted"/>
<dbReference type="Pfam" id="PF00665">
    <property type="entry name" value="rve"/>
    <property type="match status" value="1"/>
</dbReference>
<dbReference type="SUPFAM" id="SSF53098">
    <property type="entry name" value="Ribonuclease H-like"/>
    <property type="match status" value="1"/>
</dbReference>
<dbReference type="Gene3D" id="3.30.420.10">
    <property type="entry name" value="Ribonuclease H-like superfamily/Ribonuclease H"/>
    <property type="match status" value="1"/>
</dbReference>
<dbReference type="GO" id="GO:0003676">
    <property type="term" value="F:nucleic acid binding"/>
    <property type="evidence" value="ECO:0007669"/>
    <property type="project" value="InterPro"/>
</dbReference>
<evidence type="ECO:0000256" key="6">
    <source>
        <dbReference type="ARBA" id="ARBA00022918"/>
    </source>
</evidence>
<keyword evidence="6" id="KW-0695">RNA-directed DNA polymerase</keyword>
<dbReference type="GO" id="GO:0015074">
    <property type="term" value="P:DNA integration"/>
    <property type="evidence" value="ECO:0007669"/>
    <property type="project" value="InterPro"/>
</dbReference>
<sequence>MCDASDYAVGPILGQRKDGKVHAIYYASKTLNKAQVNYATTEKELLAVVFAFEKFRSYIVNSKFDVDIRDKKGVENVVADHLSRMNHAEGGLPKEDALRDDTLYAILDKDSWMIDVIRAIRKEPLTHLNYNSKREVLAKAKKFYWNAPYLYRFGFDRVLRRCVPAEEREEILRKCHASEYGGHHGHFRTQAKIWGSGFYWPGMHEDARKFVASCPECQRIGNVMSRNSMPLTYNLQIDLFDVWGMDFMGPFENSHGYEYIPVTVDYVSKWVEALPCKKVTTQESIEMIRNNIFPRYEVPRVIISDGGLHFVGKEFTNYLEKMGIEHRISTAYHPQTNGQAETSNKQLKEILKKTIIKGGKNWSNKLSDALWAYRTAFKAPFRMMPYQLVYGKTCHFPVEIEHKAY</sequence>
<dbReference type="PANTHER" id="PTHR37984:SF5">
    <property type="entry name" value="PROTEIN NYNRIN-LIKE"/>
    <property type="match status" value="1"/>
</dbReference>
<evidence type="ECO:0000256" key="2">
    <source>
        <dbReference type="ARBA" id="ARBA00022695"/>
    </source>
</evidence>
<dbReference type="AlphaFoldDB" id="A0AAQ3X3I6"/>
<dbReference type="InterPro" id="IPR041588">
    <property type="entry name" value="Integrase_H2C2"/>
</dbReference>
<dbReference type="PROSITE" id="PS50994">
    <property type="entry name" value="INTEGRASE"/>
    <property type="match status" value="1"/>
</dbReference>
<dbReference type="InterPro" id="IPR043502">
    <property type="entry name" value="DNA/RNA_pol_sf"/>
</dbReference>
<organism evidence="8 9">
    <name type="scientific">Paspalum notatum var. saurae</name>
    <dbReference type="NCBI Taxonomy" id="547442"/>
    <lineage>
        <taxon>Eukaryota</taxon>
        <taxon>Viridiplantae</taxon>
        <taxon>Streptophyta</taxon>
        <taxon>Embryophyta</taxon>
        <taxon>Tracheophyta</taxon>
        <taxon>Spermatophyta</taxon>
        <taxon>Magnoliopsida</taxon>
        <taxon>Liliopsida</taxon>
        <taxon>Poales</taxon>
        <taxon>Poaceae</taxon>
        <taxon>PACMAD clade</taxon>
        <taxon>Panicoideae</taxon>
        <taxon>Andropogonodae</taxon>
        <taxon>Paspaleae</taxon>
        <taxon>Paspalinae</taxon>
        <taxon>Paspalum</taxon>
    </lineage>
</organism>
<protein>
    <recommendedName>
        <fullName evidence="7">Integrase catalytic domain-containing protein</fullName>
    </recommendedName>
</protein>
<feature type="domain" description="Integrase catalytic" evidence="7">
    <location>
        <begin position="226"/>
        <end position="393"/>
    </location>
</feature>
<dbReference type="Gene3D" id="1.10.340.70">
    <property type="match status" value="1"/>
</dbReference>
<keyword evidence="5" id="KW-0378">Hydrolase</keyword>
<evidence type="ECO:0000256" key="3">
    <source>
        <dbReference type="ARBA" id="ARBA00022722"/>
    </source>
</evidence>
<evidence type="ECO:0000259" key="7">
    <source>
        <dbReference type="PROSITE" id="PS50994"/>
    </source>
</evidence>
<keyword evidence="1" id="KW-0808">Transferase</keyword>
<dbReference type="GO" id="GO:0004519">
    <property type="term" value="F:endonuclease activity"/>
    <property type="evidence" value="ECO:0007669"/>
    <property type="project" value="UniProtKB-KW"/>
</dbReference>
<keyword evidence="4" id="KW-0255">Endonuclease</keyword>
<name>A0AAQ3X3I6_PASNO</name>
<dbReference type="Pfam" id="PF17921">
    <property type="entry name" value="Integrase_H2C2"/>
    <property type="match status" value="1"/>
</dbReference>
<dbReference type="Pfam" id="PF17917">
    <property type="entry name" value="RT_RNaseH"/>
    <property type="match status" value="1"/>
</dbReference>
<keyword evidence="2" id="KW-0548">Nucleotidyltransferase</keyword>
<accession>A0AAQ3X3I6</accession>
<dbReference type="SUPFAM" id="SSF56672">
    <property type="entry name" value="DNA/RNA polymerases"/>
    <property type="match status" value="1"/>
</dbReference>
<reference evidence="8 9" key="1">
    <citation type="submission" date="2024-02" db="EMBL/GenBank/DDBJ databases">
        <title>High-quality chromosome-scale genome assembly of Pensacola bahiagrass (Paspalum notatum Flugge var. saurae).</title>
        <authorList>
            <person name="Vega J.M."/>
            <person name="Podio M."/>
            <person name="Orjuela J."/>
            <person name="Siena L.A."/>
            <person name="Pessino S.C."/>
            <person name="Combes M.C."/>
            <person name="Mariac C."/>
            <person name="Albertini E."/>
            <person name="Pupilli F."/>
            <person name="Ortiz J.P.A."/>
            <person name="Leblanc O."/>
        </authorList>
    </citation>
    <scope>NUCLEOTIDE SEQUENCE [LARGE SCALE GENOMIC DNA]</scope>
    <source>
        <strain evidence="8">R1</strain>
        <tissue evidence="8">Leaf</tissue>
    </source>
</reference>
<evidence type="ECO:0000256" key="1">
    <source>
        <dbReference type="ARBA" id="ARBA00022679"/>
    </source>
</evidence>
<dbReference type="FunFam" id="3.10.20.370:FF:000001">
    <property type="entry name" value="Retrovirus-related Pol polyprotein from transposon 17.6-like protein"/>
    <property type="match status" value="1"/>
</dbReference>
<evidence type="ECO:0000313" key="9">
    <source>
        <dbReference type="Proteomes" id="UP001341281"/>
    </source>
</evidence>
<dbReference type="Gene3D" id="3.10.20.370">
    <property type="match status" value="1"/>
</dbReference>
<dbReference type="GO" id="GO:0003964">
    <property type="term" value="F:RNA-directed DNA polymerase activity"/>
    <property type="evidence" value="ECO:0007669"/>
    <property type="project" value="UniProtKB-KW"/>
</dbReference>
<dbReference type="InterPro" id="IPR001584">
    <property type="entry name" value="Integrase_cat-core"/>
</dbReference>
<dbReference type="InterPro" id="IPR041373">
    <property type="entry name" value="RT_RNaseH"/>
</dbReference>
<dbReference type="InterPro" id="IPR036397">
    <property type="entry name" value="RNaseH_sf"/>
</dbReference>
<dbReference type="Proteomes" id="UP001341281">
    <property type="component" value="Chromosome 07"/>
</dbReference>
<evidence type="ECO:0000256" key="4">
    <source>
        <dbReference type="ARBA" id="ARBA00022759"/>
    </source>
</evidence>
<gene>
    <name evidence="8" type="ORF">U9M48_031564</name>
</gene>
<evidence type="ECO:0000256" key="5">
    <source>
        <dbReference type="ARBA" id="ARBA00022801"/>
    </source>
</evidence>